<protein>
    <submittedName>
        <fullName evidence="4">Sterol desaturase family protein</fullName>
    </submittedName>
</protein>
<keyword evidence="2" id="KW-1133">Transmembrane helix</keyword>
<dbReference type="GO" id="GO:0008610">
    <property type="term" value="P:lipid biosynthetic process"/>
    <property type="evidence" value="ECO:0007669"/>
    <property type="project" value="InterPro"/>
</dbReference>
<dbReference type="RefSeq" id="WP_046829227.1">
    <property type="nucleotide sequence ID" value="NZ_LBIA02000001.1"/>
</dbReference>
<feature type="domain" description="Fatty acid hydroxylase" evidence="3">
    <location>
        <begin position="64"/>
        <end position="220"/>
    </location>
</feature>
<organism evidence="4 5">
    <name type="scientific">Afipia massiliensis</name>
    <dbReference type="NCBI Taxonomy" id="211460"/>
    <lineage>
        <taxon>Bacteria</taxon>
        <taxon>Pseudomonadati</taxon>
        <taxon>Pseudomonadota</taxon>
        <taxon>Alphaproteobacteria</taxon>
        <taxon>Hyphomicrobiales</taxon>
        <taxon>Nitrobacteraceae</taxon>
        <taxon>Afipia</taxon>
    </lineage>
</organism>
<dbReference type="Pfam" id="PF04116">
    <property type="entry name" value="FA_hydroxylase"/>
    <property type="match status" value="1"/>
</dbReference>
<dbReference type="EMBL" id="LBIA02000001">
    <property type="protein sequence ID" value="TKT70098.1"/>
    <property type="molecule type" value="Genomic_DNA"/>
</dbReference>
<feature type="region of interest" description="Disordered" evidence="1">
    <location>
        <begin position="246"/>
        <end position="267"/>
    </location>
</feature>
<feature type="transmembrane region" description="Helical" evidence="2">
    <location>
        <begin position="30"/>
        <end position="50"/>
    </location>
</feature>
<dbReference type="GO" id="GO:0016491">
    <property type="term" value="F:oxidoreductase activity"/>
    <property type="evidence" value="ECO:0007669"/>
    <property type="project" value="InterPro"/>
</dbReference>
<feature type="transmembrane region" description="Helical" evidence="2">
    <location>
        <begin position="56"/>
        <end position="76"/>
    </location>
</feature>
<reference evidence="4" key="1">
    <citation type="submission" date="2019-04" db="EMBL/GenBank/DDBJ databases">
        <title>Whole genome sequencing of cave bacteria.</title>
        <authorList>
            <person name="Gan H.M."/>
            <person name="Barton H."/>
            <person name="Savka M.A."/>
        </authorList>
    </citation>
    <scope>NUCLEOTIDE SEQUENCE [LARGE SCALE GENOMIC DNA]</scope>
    <source>
        <strain evidence="4">LC387</strain>
    </source>
</reference>
<dbReference type="Proteomes" id="UP000034832">
    <property type="component" value="Unassembled WGS sequence"/>
</dbReference>
<dbReference type="STRING" id="211460.YH63_17935"/>
<keyword evidence="2" id="KW-0812">Transmembrane</keyword>
<accession>A0A4U6BM16</accession>
<dbReference type="InterPro" id="IPR006694">
    <property type="entry name" value="Fatty_acid_hydroxylase"/>
</dbReference>
<dbReference type="GO" id="GO:0005506">
    <property type="term" value="F:iron ion binding"/>
    <property type="evidence" value="ECO:0007669"/>
    <property type="project" value="InterPro"/>
</dbReference>
<dbReference type="OrthoDB" id="5965958at2"/>
<gene>
    <name evidence="4" type="ORF">YH63_000925</name>
</gene>
<sequence>MELTSSPMTDRQRKYRATYRDRIAGWYNGWLHAFVIYVIGFTALSVYVANISNVRWWEFLIVPVTFLAANFFEWWIHRFVMHRPSQIKAFRAIYNRHTLMHHQFFTEEEMRFADHNDWRVTFFPPYALVTFTLMSIPPALVLGWLVSPNVGWLLICTTTSMYLIYEFMHFCCHVDENWFVRNMPFVNTIRRHHAAHHNQSIMMERNMNLTFPVMDWLFGTSDLDRGLIGHIFNGYDTRYIRKNMRKTSRTPKPEAAGQGTGFATPAE</sequence>
<dbReference type="AlphaFoldDB" id="A0A4U6BM16"/>
<feature type="transmembrane region" description="Helical" evidence="2">
    <location>
        <begin position="152"/>
        <end position="172"/>
    </location>
</feature>
<name>A0A4U6BM16_9BRAD</name>
<evidence type="ECO:0000256" key="2">
    <source>
        <dbReference type="SAM" id="Phobius"/>
    </source>
</evidence>
<evidence type="ECO:0000259" key="3">
    <source>
        <dbReference type="Pfam" id="PF04116"/>
    </source>
</evidence>
<comment type="caution">
    <text evidence="4">The sequence shown here is derived from an EMBL/GenBank/DDBJ whole genome shotgun (WGS) entry which is preliminary data.</text>
</comment>
<proteinExistence type="predicted"/>
<evidence type="ECO:0000256" key="1">
    <source>
        <dbReference type="SAM" id="MobiDB-lite"/>
    </source>
</evidence>
<evidence type="ECO:0000313" key="4">
    <source>
        <dbReference type="EMBL" id="TKT70098.1"/>
    </source>
</evidence>
<feature type="transmembrane region" description="Helical" evidence="2">
    <location>
        <begin position="126"/>
        <end position="146"/>
    </location>
</feature>
<evidence type="ECO:0000313" key="5">
    <source>
        <dbReference type="Proteomes" id="UP000034832"/>
    </source>
</evidence>
<keyword evidence="5" id="KW-1185">Reference proteome</keyword>
<keyword evidence="2" id="KW-0472">Membrane</keyword>